<dbReference type="PANTHER" id="PTHR32039:SF7">
    <property type="entry name" value="COMPETENCE PROTEIN COMM"/>
    <property type="match status" value="1"/>
</dbReference>
<comment type="caution">
    <text evidence="5">The sequence shown here is derived from an EMBL/GenBank/DDBJ whole genome shotgun (WGS) entry which is preliminary data.</text>
</comment>
<dbReference type="InterPro" id="IPR000523">
    <property type="entry name" value="Mg_chelatse_chII-like_cat_dom"/>
</dbReference>
<dbReference type="InterPro" id="IPR004482">
    <property type="entry name" value="Mg_chelat-rel"/>
</dbReference>
<protein>
    <submittedName>
        <fullName evidence="5">ATP-dependent protease</fullName>
    </submittedName>
</protein>
<reference evidence="6" key="1">
    <citation type="journal article" date="2019" name="Int. J. Syst. Evol. Microbiol.">
        <title>The Global Catalogue of Microorganisms (GCM) 10K type strain sequencing project: providing services to taxonomists for standard genome sequencing and annotation.</title>
        <authorList>
            <consortium name="The Broad Institute Genomics Platform"/>
            <consortium name="The Broad Institute Genome Sequencing Center for Infectious Disease"/>
            <person name="Wu L."/>
            <person name="Ma J."/>
        </authorList>
    </citation>
    <scope>NUCLEOTIDE SEQUENCE [LARGE SCALE GENOMIC DNA]</scope>
    <source>
        <strain evidence="6">NBRC 103166</strain>
    </source>
</reference>
<gene>
    <name evidence="5" type="ORF">GCM10007916_36760</name>
</gene>
<evidence type="ECO:0000256" key="3">
    <source>
        <dbReference type="ARBA" id="ARBA00022840"/>
    </source>
</evidence>
<dbReference type="EMBL" id="BSPQ01000026">
    <property type="protein sequence ID" value="GLS92604.1"/>
    <property type="molecule type" value="Genomic_DNA"/>
</dbReference>
<dbReference type="Gene3D" id="3.40.50.300">
    <property type="entry name" value="P-loop containing nucleotide triphosphate hydrolases"/>
    <property type="match status" value="1"/>
</dbReference>
<dbReference type="Pfam" id="PF01078">
    <property type="entry name" value="Mg_chelatase"/>
    <property type="match status" value="1"/>
</dbReference>
<evidence type="ECO:0000313" key="5">
    <source>
        <dbReference type="EMBL" id="GLS92604.1"/>
    </source>
</evidence>
<dbReference type="InterPro" id="IPR014721">
    <property type="entry name" value="Ribsml_uS5_D2-typ_fold_subgr"/>
</dbReference>
<comment type="similarity">
    <text evidence="1">Belongs to the Mg-chelatase subunits D/I family. ComM subfamily.</text>
</comment>
<dbReference type="SUPFAM" id="SSF54211">
    <property type="entry name" value="Ribosomal protein S5 domain 2-like"/>
    <property type="match status" value="1"/>
</dbReference>
<dbReference type="PANTHER" id="PTHR32039">
    <property type="entry name" value="MAGNESIUM-CHELATASE SUBUNIT CHLI"/>
    <property type="match status" value="1"/>
</dbReference>
<keyword evidence="6" id="KW-1185">Reference proteome</keyword>
<dbReference type="GO" id="GO:0006508">
    <property type="term" value="P:proteolysis"/>
    <property type="evidence" value="ECO:0007669"/>
    <property type="project" value="UniProtKB-KW"/>
</dbReference>
<dbReference type="NCBIfam" id="NF007365">
    <property type="entry name" value="PRK09862.1"/>
    <property type="match status" value="1"/>
</dbReference>
<dbReference type="CDD" id="cd00009">
    <property type="entry name" value="AAA"/>
    <property type="match status" value="1"/>
</dbReference>
<keyword evidence="2" id="KW-0547">Nucleotide-binding</keyword>
<evidence type="ECO:0000256" key="2">
    <source>
        <dbReference type="ARBA" id="ARBA00022741"/>
    </source>
</evidence>
<keyword evidence="5" id="KW-0378">Hydrolase</keyword>
<dbReference type="NCBIfam" id="TIGR00368">
    <property type="entry name" value="YifB family Mg chelatase-like AAA ATPase"/>
    <property type="match status" value="1"/>
</dbReference>
<feature type="domain" description="AAA+ ATPase" evidence="4">
    <location>
        <begin position="209"/>
        <end position="369"/>
    </location>
</feature>
<dbReference type="Gene3D" id="3.30.230.10">
    <property type="match status" value="1"/>
</dbReference>
<dbReference type="SUPFAM" id="SSF52540">
    <property type="entry name" value="P-loop containing nucleoside triphosphate hydrolases"/>
    <property type="match status" value="1"/>
</dbReference>
<evidence type="ECO:0000259" key="4">
    <source>
        <dbReference type="SMART" id="SM00382"/>
    </source>
</evidence>
<sequence length="504" mass="54690">MALASLYCRALSGVDAPEVLVEVHLSTGLPSFSLVGLPETSVKEAKERVRSAITNSNFKFPFNKKITVNLAPANLAKEGGRFDLAIALAILVASEQLSDSKIKQIECFAELTLAGDLRPVDGVIPCVLAAKSEARAVIVCPENQHETALTGVDSYIASNLTDVCAFFQGVKTLPSAQAADLKKITKPPDMCDVLGQEQAKRVLEIAAAGGHNTLLVGPPGTGKSMLAERFMGLLPPLCEEHALQTAAIYSVCGKQREDWFQPPYRSPHHSASSVALVGGGGKPKPGEISLSHRGVLFLDELPEFPRAVLDSLRQPLETNEVTISRAANQVTFPANFQLIGAMNPSPCGHISGDLRRSTPDQVLRYLGRLSGPFLDRFSLSIMVPLLPKGMLACSQMGAENNNETTAQIRGRILKARDRQIQRQAKLNHNLSTQEIADYCKLSEQDALFLEDAINKMGLSIRAWHSLLKVARSIADLAESETVERNHLLESLNYRAMDRLLKSVS</sequence>
<dbReference type="InterPro" id="IPR025158">
    <property type="entry name" value="Mg_chelat-rel_C"/>
</dbReference>
<dbReference type="SMART" id="SM00382">
    <property type="entry name" value="AAA"/>
    <property type="match status" value="1"/>
</dbReference>
<name>A0ABQ6E5S8_9GAMM</name>
<dbReference type="RefSeq" id="WP_284205712.1">
    <property type="nucleotide sequence ID" value="NZ_BSPQ01000026.1"/>
</dbReference>
<dbReference type="GO" id="GO:0008233">
    <property type="term" value="F:peptidase activity"/>
    <property type="evidence" value="ECO:0007669"/>
    <property type="project" value="UniProtKB-KW"/>
</dbReference>
<organism evidence="5 6">
    <name type="scientific">Psychromonas marina</name>
    <dbReference type="NCBI Taxonomy" id="88364"/>
    <lineage>
        <taxon>Bacteria</taxon>
        <taxon>Pseudomonadati</taxon>
        <taxon>Pseudomonadota</taxon>
        <taxon>Gammaproteobacteria</taxon>
        <taxon>Alteromonadales</taxon>
        <taxon>Psychromonadaceae</taxon>
        <taxon>Psychromonas</taxon>
    </lineage>
</organism>
<evidence type="ECO:0000256" key="1">
    <source>
        <dbReference type="ARBA" id="ARBA00006354"/>
    </source>
</evidence>
<dbReference type="InterPro" id="IPR020568">
    <property type="entry name" value="Ribosomal_Su5_D2-typ_SF"/>
</dbReference>
<dbReference type="Pfam" id="PF13541">
    <property type="entry name" value="ChlI"/>
    <property type="match status" value="1"/>
</dbReference>
<accession>A0ABQ6E5S8</accession>
<dbReference type="InterPro" id="IPR045006">
    <property type="entry name" value="CHLI-like"/>
</dbReference>
<dbReference type="InterPro" id="IPR003593">
    <property type="entry name" value="AAA+_ATPase"/>
</dbReference>
<proteinExistence type="inferred from homology"/>
<dbReference type="InterPro" id="IPR027417">
    <property type="entry name" value="P-loop_NTPase"/>
</dbReference>
<dbReference type="Pfam" id="PF13335">
    <property type="entry name" value="Mg_chelatase_C"/>
    <property type="match status" value="1"/>
</dbReference>
<dbReference type="PRINTS" id="PR01657">
    <property type="entry name" value="MCMFAMILY"/>
</dbReference>
<keyword evidence="5" id="KW-0645">Protease</keyword>
<evidence type="ECO:0000313" key="6">
    <source>
        <dbReference type="Proteomes" id="UP001157353"/>
    </source>
</evidence>
<dbReference type="InterPro" id="IPR001208">
    <property type="entry name" value="MCM_dom"/>
</dbReference>
<keyword evidence="3" id="KW-0067">ATP-binding</keyword>
<dbReference type="Proteomes" id="UP001157353">
    <property type="component" value="Unassembled WGS sequence"/>
</dbReference>